<sequence>MGFRSTMTAVAIAGLMASPAFAQSAEYEAALRKMISQTAAGTCPADVMGPDLLAACQQQLPQMSAGLASLGAIESAQFVRAEDRPEGRVEIYAVKFASGMTLNWGIGGLSDGKFNLAFAGGD</sequence>
<organism evidence="2 3">
    <name type="scientific">Brevundimonas variabilis</name>
    <dbReference type="NCBI Taxonomy" id="74312"/>
    <lineage>
        <taxon>Bacteria</taxon>
        <taxon>Pseudomonadati</taxon>
        <taxon>Pseudomonadota</taxon>
        <taxon>Alphaproteobacteria</taxon>
        <taxon>Caulobacterales</taxon>
        <taxon>Caulobacteraceae</taxon>
        <taxon>Brevundimonas</taxon>
    </lineage>
</organism>
<proteinExistence type="predicted"/>
<evidence type="ECO:0000313" key="2">
    <source>
        <dbReference type="EMBL" id="MBB5745815.1"/>
    </source>
</evidence>
<protein>
    <submittedName>
        <fullName evidence="2">Putative benzoate:H+ symporter BenE</fullName>
    </submittedName>
</protein>
<keyword evidence="3" id="KW-1185">Reference proteome</keyword>
<dbReference type="Proteomes" id="UP000545037">
    <property type="component" value="Unassembled WGS sequence"/>
</dbReference>
<keyword evidence="1" id="KW-0732">Signal</keyword>
<reference evidence="2 3" key="1">
    <citation type="submission" date="2020-08" db="EMBL/GenBank/DDBJ databases">
        <title>Genomic Encyclopedia of Type Strains, Phase IV (KMG-IV): sequencing the most valuable type-strain genomes for metagenomic binning, comparative biology and taxonomic classification.</title>
        <authorList>
            <person name="Goeker M."/>
        </authorList>
    </citation>
    <scope>NUCLEOTIDE SEQUENCE [LARGE SCALE GENOMIC DNA]</scope>
    <source>
        <strain evidence="2 3">DSM 4737</strain>
    </source>
</reference>
<feature type="chain" id="PRO_5031483206" evidence="1">
    <location>
        <begin position="23"/>
        <end position="122"/>
    </location>
</feature>
<feature type="signal peptide" evidence="1">
    <location>
        <begin position="1"/>
        <end position="22"/>
    </location>
</feature>
<name>A0A7W9CHN6_9CAUL</name>
<evidence type="ECO:0000256" key="1">
    <source>
        <dbReference type="SAM" id="SignalP"/>
    </source>
</evidence>
<evidence type="ECO:0000313" key="3">
    <source>
        <dbReference type="Proteomes" id="UP000545037"/>
    </source>
</evidence>
<comment type="caution">
    <text evidence="2">The sequence shown here is derived from an EMBL/GenBank/DDBJ whole genome shotgun (WGS) entry which is preliminary data.</text>
</comment>
<dbReference type="AlphaFoldDB" id="A0A7W9CHN6"/>
<gene>
    <name evidence="2" type="ORF">GGR13_001399</name>
</gene>
<dbReference type="EMBL" id="JACHOR010000002">
    <property type="protein sequence ID" value="MBB5745815.1"/>
    <property type="molecule type" value="Genomic_DNA"/>
</dbReference>
<dbReference type="RefSeq" id="WP_183212767.1">
    <property type="nucleotide sequence ID" value="NZ_JACHOR010000002.1"/>
</dbReference>
<accession>A0A7W9CHN6</accession>